<proteinExistence type="predicted"/>
<comment type="caution">
    <text evidence="1">The sequence shown here is derived from an EMBL/GenBank/DDBJ whole genome shotgun (WGS) entry which is preliminary data.</text>
</comment>
<name>A0ABQ9F6T1_TEGGR</name>
<protein>
    <submittedName>
        <fullName evidence="1">Uncharacterized protein</fullName>
    </submittedName>
</protein>
<keyword evidence="2" id="KW-1185">Reference proteome</keyword>
<evidence type="ECO:0000313" key="2">
    <source>
        <dbReference type="Proteomes" id="UP001217089"/>
    </source>
</evidence>
<dbReference type="Proteomes" id="UP001217089">
    <property type="component" value="Unassembled WGS sequence"/>
</dbReference>
<accession>A0ABQ9F6T1</accession>
<evidence type="ECO:0000313" key="1">
    <source>
        <dbReference type="EMBL" id="KAJ8313086.1"/>
    </source>
</evidence>
<reference evidence="1 2" key="1">
    <citation type="submission" date="2022-12" db="EMBL/GenBank/DDBJ databases">
        <title>Chromosome-level genome of Tegillarca granosa.</title>
        <authorList>
            <person name="Kim J."/>
        </authorList>
    </citation>
    <scope>NUCLEOTIDE SEQUENCE [LARGE SCALE GENOMIC DNA]</scope>
    <source>
        <strain evidence="1">Teg-2019</strain>
        <tissue evidence="1">Adductor muscle</tissue>
    </source>
</reference>
<dbReference type="EMBL" id="JARBDR010000440">
    <property type="protein sequence ID" value="KAJ8313086.1"/>
    <property type="molecule type" value="Genomic_DNA"/>
</dbReference>
<sequence>MQLPFKNLENSLQLLSIHEKDRASVSRINIRTHVDTNTMMEIKFPNDMTLQKYMTNAMILAKNTTTFQMEQPIQ</sequence>
<organism evidence="1 2">
    <name type="scientific">Tegillarca granosa</name>
    <name type="common">Malaysian cockle</name>
    <name type="synonym">Anadara granosa</name>
    <dbReference type="NCBI Taxonomy" id="220873"/>
    <lineage>
        <taxon>Eukaryota</taxon>
        <taxon>Metazoa</taxon>
        <taxon>Spiralia</taxon>
        <taxon>Lophotrochozoa</taxon>
        <taxon>Mollusca</taxon>
        <taxon>Bivalvia</taxon>
        <taxon>Autobranchia</taxon>
        <taxon>Pteriomorphia</taxon>
        <taxon>Arcoida</taxon>
        <taxon>Arcoidea</taxon>
        <taxon>Arcidae</taxon>
        <taxon>Tegillarca</taxon>
    </lineage>
</organism>
<gene>
    <name evidence="1" type="ORF">KUTeg_010459</name>
</gene>